<comment type="caution">
    <text evidence="2">The sequence shown here is derived from an EMBL/GenBank/DDBJ whole genome shotgun (WGS) entry which is preliminary data.</text>
</comment>
<keyword evidence="3" id="KW-1185">Reference proteome</keyword>
<evidence type="ECO:0000313" key="3">
    <source>
        <dbReference type="Proteomes" id="UP000732380"/>
    </source>
</evidence>
<organism evidence="2 3">
    <name type="scientific">Claviceps humidiphila</name>
    <dbReference type="NCBI Taxonomy" id="1294629"/>
    <lineage>
        <taxon>Eukaryota</taxon>
        <taxon>Fungi</taxon>
        <taxon>Dikarya</taxon>
        <taxon>Ascomycota</taxon>
        <taxon>Pezizomycotina</taxon>
        <taxon>Sordariomycetes</taxon>
        <taxon>Hypocreomycetidae</taxon>
        <taxon>Hypocreales</taxon>
        <taxon>Clavicipitaceae</taxon>
        <taxon>Claviceps</taxon>
    </lineage>
</organism>
<protein>
    <submittedName>
        <fullName evidence="2">Uncharacterized protein</fullName>
    </submittedName>
</protein>
<dbReference type="EMBL" id="SRQM01000039">
    <property type="protein sequence ID" value="KAG6121340.1"/>
    <property type="molecule type" value="Genomic_DNA"/>
</dbReference>
<evidence type="ECO:0000313" key="2">
    <source>
        <dbReference type="EMBL" id="KAG6121340.1"/>
    </source>
</evidence>
<dbReference type="Proteomes" id="UP000732380">
    <property type="component" value="Unassembled WGS sequence"/>
</dbReference>
<proteinExistence type="predicted"/>
<evidence type="ECO:0000256" key="1">
    <source>
        <dbReference type="SAM" id="MobiDB-lite"/>
    </source>
</evidence>
<gene>
    <name evidence="2" type="ORF">E4U13_004867</name>
</gene>
<dbReference type="AlphaFoldDB" id="A0A9P7QAJ3"/>
<reference evidence="2 3" key="1">
    <citation type="journal article" date="2020" name="bioRxiv">
        <title>Whole genome comparisons of ergot fungi reveals the divergence and evolution of species within the genus Claviceps are the result of varying mechanisms driving genome evolution and host range expansion.</title>
        <authorList>
            <person name="Wyka S.A."/>
            <person name="Mondo S.J."/>
            <person name="Liu M."/>
            <person name="Dettman J."/>
            <person name="Nalam V."/>
            <person name="Broders K.D."/>
        </authorList>
    </citation>
    <scope>NUCLEOTIDE SEQUENCE [LARGE SCALE GENOMIC DNA]</scope>
    <source>
        <strain evidence="2 3">LM576</strain>
    </source>
</reference>
<feature type="region of interest" description="Disordered" evidence="1">
    <location>
        <begin position="44"/>
        <end position="76"/>
    </location>
</feature>
<name>A0A9P7QAJ3_9HYPO</name>
<sequence length="76" mass="8149">MLSAWRYDVHTKEVPVSRSYDAPRGRSSKVQALAVLVTPPLDVPAPAAGSRVSRASTPSVRSRSHNLDGGLWDAPP</sequence>
<accession>A0A9P7QAJ3</accession>